<dbReference type="Gene3D" id="2.20.110.10">
    <property type="entry name" value="Histone H3 K4-specific methyltransferase SET7/9 N-terminal domain"/>
    <property type="match status" value="2"/>
</dbReference>
<dbReference type="OrthoDB" id="7159040at2"/>
<keyword evidence="1" id="KW-0677">Repeat</keyword>
<dbReference type="PANTHER" id="PTHR23084">
    <property type="entry name" value="PHOSPHATIDYLINOSITOL-4-PHOSPHATE 5-KINASE RELATED"/>
    <property type="match status" value="1"/>
</dbReference>
<evidence type="ECO:0008006" key="6">
    <source>
        <dbReference type="Google" id="ProtNLM"/>
    </source>
</evidence>
<name>A0A2S2CQI9_9PROT</name>
<dbReference type="Pfam" id="PF02493">
    <property type="entry name" value="MORN"/>
    <property type="match status" value="4"/>
</dbReference>
<dbReference type="InterPro" id="IPR003409">
    <property type="entry name" value="MORN"/>
</dbReference>
<dbReference type="AlphaFoldDB" id="A0A2S2CQI9"/>
<feature type="region of interest" description="Disordered" evidence="2">
    <location>
        <begin position="236"/>
        <end position="299"/>
    </location>
</feature>
<evidence type="ECO:0000313" key="4">
    <source>
        <dbReference type="EMBL" id="AWK86729.1"/>
    </source>
</evidence>
<dbReference type="RefSeq" id="WP_109327171.1">
    <property type="nucleotide sequence ID" value="NZ_CP029353.1"/>
</dbReference>
<feature type="compositionally biased region" description="Low complexity" evidence="2">
    <location>
        <begin position="254"/>
        <end position="267"/>
    </location>
</feature>
<keyword evidence="5" id="KW-1185">Reference proteome</keyword>
<sequence length="299" mass="30775">MKRRVWPAGSALAALVTAALMTGAPFPAAAGGQVVKDTNQGCLVWDLYPDPRKSVSWDGPCKDGYADGQGVLSWFTDGKLQGRQSAGFVAGRAQGDGEVQWENGRRFTGSFRDGVAEGRGSFTWPDGRRYDGEWAGDHRTGHGTLTLGNGDRYVGRFERNRPTGEGEYVTAGGARFTALVDKDWTVRPGTPLDPAKPAPVAAPAPAIPAPAVPSIAGHAVPKPPVEAKPAPLAAPVPVKTPAPAMEPKPPVAVPAPSAAPATAVPVAAGGGGGVDPRTQAPPPLEPISGTVGRPLSLKQ</sequence>
<reference evidence="5" key="1">
    <citation type="submission" date="2018-05" db="EMBL/GenBank/DDBJ databases">
        <title>Azospirillum thermophila sp. nov., a novel isolated from hot spring.</title>
        <authorList>
            <person name="Zhao Z."/>
        </authorList>
    </citation>
    <scope>NUCLEOTIDE SEQUENCE [LARGE SCALE GENOMIC DNA]</scope>
    <source>
        <strain evidence="5">CFH 70021</strain>
    </source>
</reference>
<evidence type="ECO:0000256" key="3">
    <source>
        <dbReference type="SAM" id="SignalP"/>
    </source>
</evidence>
<dbReference type="KEGG" id="azz:DEW08_11195"/>
<evidence type="ECO:0000256" key="2">
    <source>
        <dbReference type="SAM" id="MobiDB-lite"/>
    </source>
</evidence>
<accession>A0A2S2CQI9</accession>
<protein>
    <recommendedName>
        <fullName evidence="6">MORN motif-containing protein</fullName>
    </recommendedName>
</protein>
<proteinExistence type="predicted"/>
<dbReference type="PANTHER" id="PTHR23084:SF263">
    <property type="entry name" value="MORN REPEAT-CONTAINING PROTEIN 1"/>
    <property type="match status" value="1"/>
</dbReference>
<gene>
    <name evidence="4" type="ORF">DEW08_11195</name>
</gene>
<feature type="compositionally biased region" description="Pro residues" evidence="2">
    <location>
        <begin position="236"/>
        <end position="253"/>
    </location>
</feature>
<dbReference type="SMART" id="SM00698">
    <property type="entry name" value="MORN"/>
    <property type="match status" value="3"/>
</dbReference>
<dbReference type="EMBL" id="CP029353">
    <property type="protein sequence ID" value="AWK86729.1"/>
    <property type="molecule type" value="Genomic_DNA"/>
</dbReference>
<organism evidence="4 5">
    <name type="scientific">Azospirillum thermophilum</name>
    <dbReference type="NCBI Taxonomy" id="2202148"/>
    <lineage>
        <taxon>Bacteria</taxon>
        <taxon>Pseudomonadati</taxon>
        <taxon>Pseudomonadota</taxon>
        <taxon>Alphaproteobacteria</taxon>
        <taxon>Rhodospirillales</taxon>
        <taxon>Azospirillaceae</taxon>
        <taxon>Azospirillum</taxon>
    </lineage>
</organism>
<dbReference type="Proteomes" id="UP000245629">
    <property type="component" value="Chromosome 2"/>
</dbReference>
<feature type="chain" id="PRO_5015503169" description="MORN motif-containing protein" evidence="3">
    <location>
        <begin position="31"/>
        <end position="299"/>
    </location>
</feature>
<dbReference type="SUPFAM" id="SSF82185">
    <property type="entry name" value="Histone H3 K4-specific methyltransferase SET7/9 N-terminal domain"/>
    <property type="match status" value="1"/>
</dbReference>
<evidence type="ECO:0000313" key="5">
    <source>
        <dbReference type="Proteomes" id="UP000245629"/>
    </source>
</evidence>
<evidence type="ECO:0000256" key="1">
    <source>
        <dbReference type="ARBA" id="ARBA00022737"/>
    </source>
</evidence>
<feature type="signal peptide" evidence="3">
    <location>
        <begin position="1"/>
        <end position="30"/>
    </location>
</feature>
<keyword evidence="3" id="KW-0732">Signal</keyword>